<dbReference type="Proteomes" id="UP001060215">
    <property type="component" value="Chromosome 7"/>
</dbReference>
<dbReference type="EMBL" id="CM045764">
    <property type="protein sequence ID" value="KAI8007811.1"/>
    <property type="molecule type" value="Genomic_DNA"/>
</dbReference>
<gene>
    <name evidence="1" type="ORF">LOK49_LG07G01021</name>
</gene>
<name>A0ACC0H7F7_9ERIC</name>
<accession>A0ACC0H7F7</accession>
<evidence type="ECO:0000313" key="2">
    <source>
        <dbReference type="Proteomes" id="UP001060215"/>
    </source>
</evidence>
<proteinExistence type="predicted"/>
<protein>
    <submittedName>
        <fullName evidence="1">Vacuolar protein sorting-associated protein 35A</fullName>
    </submittedName>
</protein>
<comment type="caution">
    <text evidence="1">The sequence shown here is derived from an EMBL/GenBank/DDBJ whole genome shotgun (WGS) entry which is preliminary data.</text>
</comment>
<evidence type="ECO:0000313" key="1">
    <source>
        <dbReference type="EMBL" id="KAI8007811.1"/>
    </source>
</evidence>
<reference evidence="1 2" key="1">
    <citation type="journal article" date="2022" name="Plant J.">
        <title>Chromosome-level genome of Camellia lanceoleosa provides a valuable resource for understanding genome evolution and self-incompatibility.</title>
        <authorList>
            <person name="Gong W."/>
            <person name="Xiao S."/>
            <person name="Wang L."/>
            <person name="Liao Z."/>
            <person name="Chang Y."/>
            <person name="Mo W."/>
            <person name="Hu G."/>
            <person name="Li W."/>
            <person name="Zhao G."/>
            <person name="Zhu H."/>
            <person name="Hu X."/>
            <person name="Ji K."/>
            <person name="Xiang X."/>
            <person name="Song Q."/>
            <person name="Yuan D."/>
            <person name="Jin S."/>
            <person name="Zhang L."/>
        </authorList>
    </citation>
    <scope>NUCLEOTIDE SEQUENCE [LARGE SCALE GENOMIC DNA]</scope>
    <source>
        <strain evidence="1">SQ_2022a</strain>
    </source>
</reference>
<organism evidence="1 2">
    <name type="scientific">Camellia lanceoleosa</name>
    <dbReference type="NCBI Taxonomy" id="1840588"/>
    <lineage>
        <taxon>Eukaryota</taxon>
        <taxon>Viridiplantae</taxon>
        <taxon>Streptophyta</taxon>
        <taxon>Embryophyta</taxon>
        <taxon>Tracheophyta</taxon>
        <taxon>Spermatophyta</taxon>
        <taxon>Magnoliopsida</taxon>
        <taxon>eudicotyledons</taxon>
        <taxon>Gunneridae</taxon>
        <taxon>Pentapetalae</taxon>
        <taxon>asterids</taxon>
        <taxon>Ericales</taxon>
        <taxon>Theaceae</taxon>
        <taxon>Camellia</taxon>
    </lineage>
</organism>
<sequence>MSRNACPRALFQFPWKSNTHIHNISSKVISNIRVLMTEDSNNAVSSSFLLDDDSRYLLCIVGSVCIKSKEAPAKDVLKDLMEMCRGIQHPVPVRGLFLRSHLSQIRRDNLPDIGSEYEGGDYKQKRAHPTSFDQRRLQAAASNEQQCPTAAVLLFFIWGLGCSKVGWDSVMRMSVDLQDLFLYEAFLYYHPLLLAVNEQKLMRGMYDIIHVCPETILRLIKPLQSLRIALFAIDEVHCVSKWGHDF</sequence>
<keyword evidence="2" id="KW-1185">Reference proteome</keyword>